<dbReference type="Proteomes" id="UP000266482">
    <property type="component" value="Unassembled WGS sequence"/>
</dbReference>
<reference evidence="1 2" key="1">
    <citation type="submission" date="2018-09" db="EMBL/GenBank/DDBJ databases">
        <title>Paenibacillus aracenensis nov. sp. isolated from a cave in southern Spain.</title>
        <authorList>
            <person name="Jurado V."/>
            <person name="Gutierrez-Patricio S."/>
            <person name="Gonzalez-Pimentel J.L."/>
            <person name="Miller A.Z."/>
            <person name="Laiz L."/>
            <person name="Saiz-Jimenez C."/>
        </authorList>
    </citation>
    <scope>NUCLEOTIDE SEQUENCE [LARGE SCALE GENOMIC DNA]</scope>
    <source>
        <strain evidence="1 2">DSM 22867</strain>
    </source>
</reference>
<gene>
    <name evidence="1" type="ORF">D3P08_13425</name>
</gene>
<name>A0A3A1UV98_9BACL</name>
<evidence type="ECO:0000313" key="2">
    <source>
        <dbReference type="Proteomes" id="UP000266482"/>
    </source>
</evidence>
<keyword evidence="2" id="KW-1185">Reference proteome</keyword>
<protein>
    <submittedName>
        <fullName evidence="1">Uncharacterized protein</fullName>
    </submittedName>
</protein>
<organism evidence="1 2">
    <name type="scientific">Paenibacillus nanensis</name>
    <dbReference type="NCBI Taxonomy" id="393251"/>
    <lineage>
        <taxon>Bacteria</taxon>
        <taxon>Bacillati</taxon>
        <taxon>Bacillota</taxon>
        <taxon>Bacilli</taxon>
        <taxon>Bacillales</taxon>
        <taxon>Paenibacillaceae</taxon>
        <taxon>Paenibacillus</taxon>
    </lineage>
</organism>
<dbReference type="EMBL" id="QXQA01000007">
    <property type="protein sequence ID" value="RIX52468.1"/>
    <property type="molecule type" value="Genomic_DNA"/>
</dbReference>
<sequence length="144" mass="16012">MRRVFVRKIVQEGKCEESGRRRGVNGADMRCVTGLLYEKSYKRGLVYGARPEFVRKIVQKVADIRLRREFVRKIVQKRGKVGCTAGVCTKNRTKGGVSEECGGVLYEKSYKTGLVCGARQGFVRKIVQKGVRAKRAGVGGGKRG</sequence>
<evidence type="ECO:0000313" key="1">
    <source>
        <dbReference type="EMBL" id="RIX52468.1"/>
    </source>
</evidence>
<comment type="caution">
    <text evidence="1">The sequence shown here is derived from an EMBL/GenBank/DDBJ whole genome shotgun (WGS) entry which is preliminary data.</text>
</comment>
<accession>A0A3A1UV98</accession>
<proteinExistence type="predicted"/>
<dbReference type="AlphaFoldDB" id="A0A3A1UV98"/>